<dbReference type="PANTHER" id="PTHR46268:SF6">
    <property type="entry name" value="UNIVERSAL STRESS PROTEIN UP12"/>
    <property type="match status" value="1"/>
</dbReference>
<accession>A0A7C5P8R8</accession>
<feature type="domain" description="UspA" evidence="2">
    <location>
        <begin position="2"/>
        <end position="137"/>
    </location>
</feature>
<evidence type="ECO:0000313" key="3">
    <source>
        <dbReference type="EMBL" id="HHI66065.1"/>
    </source>
</evidence>
<comment type="similarity">
    <text evidence="1">Belongs to the universal stress protein A family.</text>
</comment>
<dbReference type="Gene3D" id="3.40.50.620">
    <property type="entry name" value="HUPs"/>
    <property type="match status" value="1"/>
</dbReference>
<evidence type="ECO:0000256" key="1">
    <source>
        <dbReference type="ARBA" id="ARBA00008791"/>
    </source>
</evidence>
<evidence type="ECO:0000259" key="2">
    <source>
        <dbReference type="Pfam" id="PF00582"/>
    </source>
</evidence>
<dbReference type="InterPro" id="IPR006016">
    <property type="entry name" value="UspA"/>
</dbReference>
<comment type="caution">
    <text evidence="3">The sequence shown here is derived from an EMBL/GenBank/DDBJ whole genome shotgun (WGS) entry which is preliminary data.</text>
</comment>
<dbReference type="InterPro" id="IPR014729">
    <property type="entry name" value="Rossmann-like_a/b/a_fold"/>
</dbReference>
<dbReference type="Pfam" id="PF00582">
    <property type="entry name" value="Usp"/>
    <property type="match status" value="1"/>
</dbReference>
<proteinExistence type="inferred from homology"/>
<dbReference type="EMBL" id="DRUY01000198">
    <property type="protein sequence ID" value="HHI66065.1"/>
    <property type="molecule type" value="Genomic_DNA"/>
</dbReference>
<dbReference type="PRINTS" id="PR01438">
    <property type="entry name" value="UNVRSLSTRESS"/>
</dbReference>
<protein>
    <submittedName>
        <fullName evidence="3">Universal stress protein</fullName>
    </submittedName>
</protein>
<dbReference type="CDD" id="cd00293">
    <property type="entry name" value="USP-like"/>
    <property type="match status" value="1"/>
</dbReference>
<reference evidence="3" key="1">
    <citation type="journal article" date="2020" name="mSystems">
        <title>Genome- and Community-Level Interaction Insights into Carbon Utilization and Element Cycling Functions of Hydrothermarchaeota in Hydrothermal Sediment.</title>
        <authorList>
            <person name="Zhou Z."/>
            <person name="Liu Y."/>
            <person name="Xu W."/>
            <person name="Pan J."/>
            <person name="Luo Z.H."/>
            <person name="Li M."/>
        </authorList>
    </citation>
    <scope>NUCLEOTIDE SEQUENCE [LARGE SCALE GENOMIC DNA]</scope>
    <source>
        <strain evidence="3">SpSt-1019</strain>
    </source>
</reference>
<organism evidence="3">
    <name type="scientific">Thermodesulfobium narugense</name>
    <dbReference type="NCBI Taxonomy" id="184064"/>
    <lineage>
        <taxon>Bacteria</taxon>
        <taxon>Pseudomonadati</taxon>
        <taxon>Thermodesulfobiota</taxon>
        <taxon>Thermodesulfobiia</taxon>
        <taxon>Thermodesulfobiales</taxon>
        <taxon>Thermodesulfobiaceae</taxon>
        <taxon>Thermodesulfobium</taxon>
    </lineage>
</organism>
<dbReference type="SUPFAM" id="SSF52402">
    <property type="entry name" value="Adenine nucleotide alpha hydrolases-like"/>
    <property type="match status" value="1"/>
</dbReference>
<dbReference type="InterPro" id="IPR006015">
    <property type="entry name" value="Universal_stress_UspA"/>
</dbReference>
<dbReference type="PANTHER" id="PTHR46268">
    <property type="entry name" value="STRESS RESPONSE PROTEIN NHAX"/>
    <property type="match status" value="1"/>
</dbReference>
<name>A0A7C5P8R8_9BACT</name>
<dbReference type="AlphaFoldDB" id="A0A7C5P8R8"/>
<sequence>MKILVGVNDSKDSQDVARWAINFASQEENSEVILVFVEKRMPFISYEDITDDQLMALAQLDGEIIFDKCLRNFDTKGTLVKERILIGDPPTEILRIAKEEKVDFIALGSRALSPVCKLFMCSVSEKVIKKATIPVIINRYPSQTVSTLETINA</sequence>
<gene>
    <name evidence="3" type="ORF">ENL70_05920</name>
</gene>